<sequence>RGYNCREADRQMEKRRREGRRVRLTLRVNRDPVLTKRRNPKGRKWSKSYGATLVTPSVI</sequence>
<evidence type="ECO:0000313" key="1">
    <source>
        <dbReference type="EMBL" id="KAK1116696.1"/>
    </source>
</evidence>
<dbReference type="AlphaFoldDB" id="A0AA40FCX9"/>
<name>A0AA40FCX9_9HYME</name>
<evidence type="ECO:0000313" key="2">
    <source>
        <dbReference type="Proteomes" id="UP001177670"/>
    </source>
</evidence>
<protein>
    <submittedName>
        <fullName evidence="1">Uncharacterized protein</fullName>
    </submittedName>
</protein>
<comment type="caution">
    <text evidence="1">The sequence shown here is derived from an EMBL/GenBank/DDBJ whole genome shotgun (WGS) entry which is preliminary data.</text>
</comment>
<feature type="non-terminal residue" evidence="1">
    <location>
        <position position="1"/>
    </location>
</feature>
<gene>
    <name evidence="1" type="ORF">K0M31_018159</name>
</gene>
<proteinExistence type="predicted"/>
<keyword evidence="2" id="KW-1185">Reference proteome</keyword>
<accession>A0AA40FCX9</accession>
<dbReference type="Proteomes" id="UP001177670">
    <property type="component" value="Unassembled WGS sequence"/>
</dbReference>
<reference evidence="1" key="1">
    <citation type="submission" date="2021-10" db="EMBL/GenBank/DDBJ databases">
        <title>Melipona bicolor Genome sequencing and assembly.</title>
        <authorList>
            <person name="Araujo N.S."/>
            <person name="Arias M.C."/>
        </authorList>
    </citation>
    <scope>NUCLEOTIDE SEQUENCE</scope>
    <source>
        <strain evidence="1">USP_2M_L1-L4_2017</strain>
        <tissue evidence="1">Whole body</tissue>
    </source>
</reference>
<organism evidence="1 2">
    <name type="scientific">Melipona bicolor</name>
    <dbReference type="NCBI Taxonomy" id="60889"/>
    <lineage>
        <taxon>Eukaryota</taxon>
        <taxon>Metazoa</taxon>
        <taxon>Ecdysozoa</taxon>
        <taxon>Arthropoda</taxon>
        <taxon>Hexapoda</taxon>
        <taxon>Insecta</taxon>
        <taxon>Pterygota</taxon>
        <taxon>Neoptera</taxon>
        <taxon>Endopterygota</taxon>
        <taxon>Hymenoptera</taxon>
        <taxon>Apocrita</taxon>
        <taxon>Aculeata</taxon>
        <taxon>Apoidea</taxon>
        <taxon>Anthophila</taxon>
        <taxon>Apidae</taxon>
        <taxon>Melipona</taxon>
    </lineage>
</organism>
<dbReference type="EMBL" id="JAHYIQ010000064">
    <property type="protein sequence ID" value="KAK1116696.1"/>
    <property type="molecule type" value="Genomic_DNA"/>
</dbReference>